<dbReference type="GeneID" id="106117753"/>
<dbReference type="AlphaFoldDB" id="A0AAJ6Z958"/>
<sequence length="195" mass="22393">MESKMSDSSSEEDLSRFQGVVDNSFMKSVNNKSKIGVVDQKFRSERYLEEAGHYNDVKVSNELQKKIAAKVSEIINRNLIFVEVENPKIKREIVKGGVKLFKDSKDLLSCEDVRDSTTEIHNQVARNIKRRKCLTNEEALDERAKIKSVAVSGEQVLLQDDTKYWKSRRKEKIFKYRRSASNGNVLIAAECTDRT</sequence>
<dbReference type="KEGG" id="pxu:106117753"/>
<evidence type="ECO:0000313" key="1">
    <source>
        <dbReference type="RefSeq" id="XP_013167623.1"/>
    </source>
</evidence>
<gene>
    <name evidence="1" type="primary">LOC106117753</name>
</gene>
<protein>
    <submittedName>
        <fullName evidence="1">Uncharacterized protein LOC106117753</fullName>
    </submittedName>
</protein>
<accession>A0AAJ6Z958</accession>
<organism evidence="1">
    <name type="scientific">Papilio xuthus</name>
    <name type="common">Asian swallowtail butterfly</name>
    <dbReference type="NCBI Taxonomy" id="66420"/>
    <lineage>
        <taxon>Eukaryota</taxon>
        <taxon>Metazoa</taxon>
        <taxon>Ecdysozoa</taxon>
        <taxon>Arthropoda</taxon>
        <taxon>Hexapoda</taxon>
        <taxon>Insecta</taxon>
        <taxon>Pterygota</taxon>
        <taxon>Neoptera</taxon>
        <taxon>Endopterygota</taxon>
        <taxon>Lepidoptera</taxon>
        <taxon>Glossata</taxon>
        <taxon>Ditrysia</taxon>
        <taxon>Papilionoidea</taxon>
        <taxon>Papilionidae</taxon>
        <taxon>Papilioninae</taxon>
        <taxon>Papilio</taxon>
    </lineage>
</organism>
<dbReference type="Proteomes" id="UP000694872">
    <property type="component" value="Unplaced"/>
</dbReference>
<name>A0AAJ6Z958_PAPXU</name>
<proteinExistence type="predicted"/>
<reference evidence="1" key="1">
    <citation type="submission" date="2025-08" db="UniProtKB">
        <authorList>
            <consortium name="RefSeq"/>
        </authorList>
    </citation>
    <scope>IDENTIFICATION</scope>
</reference>
<dbReference type="RefSeq" id="XP_013167623.1">
    <property type="nucleotide sequence ID" value="XM_013312169.1"/>
</dbReference>